<gene>
    <name evidence="1" type="ORF">LACBIDRAFT_334943</name>
</gene>
<dbReference type="OrthoDB" id="3156934at2759"/>
<dbReference type="AlphaFoldDB" id="B0E0V1"/>
<protein>
    <submittedName>
        <fullName evidence="1">Predicted protein</fullName>
    </submittedName>
</protein>
<evidence type="ECO:0000313" key="2">
    <source>
        <dbReference type="Proteomes" id="UP000001194"/>
    </source>
</evidence>
<dbReference type="KEGG" id="lbc:LACBIDRAFT_334943"/>
<evidence type="ECO:0000313" key="1">
    <source>
        <dbReference type="EMBL" id="EDQ99509.1"/>
    </source>
</evidence>
<organism evidence="2">
    <name type="scientific">Laccaria bicolor (strain S238N-H82 / ATCC MYA-4686)</name>
    <name type="common">Bicoloured deceiver</name>
    <name type="synonym">Laccaria laccata var. bicolor</name>
    <dbReference type="NCBI Taxonomy" id="486041"/>
    <lineage>
        <taxon>Eukaryota</taxon>
        <taxon>Fungi</taxon>
        <taxon>Dikarya</taxon>
        <taxon>Basidiomycota</taxon>
        <taxon>Agaricomycotina</taxon>
        <taxon>Agaricomycetes</taxon>
        <taxon>Agaricomycetidae</taxon>
        <taxon>Agaricales</taxon>
        <taxon>Agaricineae</taxon>
        <taxon>Hydnangiaceae</taxon>
        <taxon>Laccaria</taxon>
    </lineage>
</organism>
<dbReference type="HOGENOM" id="CLU_1366453_0_0_1"/>
<dbReference type="EMBL" id="DS547163">
    <property type="protein sequence ID" value="EDQ99509.1"/>
    <property type="molecule type" value="Genomic_DNA"/>
</dbReference>
<sequence length="200" mass="21966">MSHAIGKQWLSVALTYGQPLFLCDQILNLKDTLPHVADGSLTVTYKCKVELCSLAKLHLSGSDYDCSDVLRHLSVSSTATLKLYCQSTAVSDADFSSILTFVSGFWEPTAIILSAAKPPICSLKIMGNDSMGFSLQAWSTMLSFERLSDLLPIVFESPVRSGFLMPRGVNRNHNRSAFSPEVKRPDRTAKRLQTAVFCGL</sequence>
<keyword evidence="2" id="KW-1185">Reference proteome</keyword>
<accession>B0E0V1</accession>
<dbReference type="RefSeq" id="XP_001889858.1">
    <property type="nucleotide sequence ID" value="XM_001889823.1"/>
</dbReference>
<name>B0E0V1_LACBS</name>
<dbReference type="GeneID" id="6085518"/>
<dbReference type="Proteomes" id="UP000001194">
    <property type="component" value="Unassembled WGS sequence"/>
</dbReference>
<dbReference type="InParanoid" id="B0E0V1"/>
<proteinExistence type="predicted"/>
<reference evidence="1 2" key="1">
    <citation type="journal article" date="2008" name="Nature">
        <title>The genome of Laccaria bicolor provides insights into mycorrhizal symbiosis.</title>
        <authorList>
            <person name="Martin F."/>
            <person name="Aerts A."/>
            <person name="Ahren D."/>
            <person name="Brun A."/>
            <person name="Danchin E.G.J."/>
            <person name="Duchaussoy F."/>
            <person name="Gibon J."/>
            <person name="Kohler A."/>
            <person name="Lindquist E."/>
            <person name="Pereda V."/>
            <person name="Salamov A."/>
            <person name="Shapiro H.J."/>
            <person name="Wuyts J."/>
            <person name="Blaudez D."/>
            <person name="Buee M."/>
            <person name="Brokstein P."/>
            <person name="Canbaeck B."/>
            <person name="Cohen D."/>
            <person name="Courty P.E."/>
            <person name="Coutinho P.M."/>
            <person name="Delaruelle C."/>
            <person name="Detter J.C."/>
            <person name="Deveau A."/>
            <person name="DiFazio S."/>
            <person name="Duplessis S."/>
            <person name="Fraissinet-Tachet L."/>
            <person name="Lucic E."/>
            <person name="Frey-Klett P."/>
            <person name="Fourrey C."/>
            <person name="Feussner I."/>
            <person name="Gay G."/>
            <person name="Grimwood J."/>
            <person name="Hoegger P.J."/>
            <person name="Jain P."/>
            <person name="Kilaru S."/>
            <person name="Labbe J."/>
            <person name="Lin Y.C."/>
            <person name="Legue V."/>
            <person name="Le Tacon F."/>
            <person name="Marmeisse R."/>
            <person name="Melayah D."/>
            <person name="Montanini B."/>
            <person name="Muratet M."/>
            <person name="Nehls U."/>
            <person name="Niculita-Hirzel H."/>
            <person name="Oudot-Le Secq M.P."/>
            <person name="Peter M."/>
            <person name="Quesneville H."/>
            <person name="Rajashekar B."/>
            <person name="Reich M."/>
            <person name="Rouhier N."/>
            <person name="Schmutz J."/>
            <person name="Yin T."/>
            <person name="Chalot M."/>
            <person name="Henrissat B."/>
            <person name="Kuees U."/>
            <person name="Lucas S."/>
            <person name="Van de Peer Y."/>
            <person name="Podila G.K."/>
            <person name="Polle A."/>
            <person name="Pukkila P.J."/>
            <person name="Richardson P.M."/>
            <person name="Rouze P."/>
            <person name="Sanders I.R."/>
            <person name="Stajich J.E."/>
            <person name="Tunlid A."/>
            <person name="Tuskan G."/>
            <person name="Grigoriev I.V."/>
        </authorList>
    </citation>
    <scope>NUCLEOTIDE SEQUENCE [LARGE SCALE GENOMIC DNA]</scope>
    <source>
        <strain evidence="2">S238N-H82 / ATCC MYA-4686</strain>
    </source>
</reference>